<dbReference type="AlphaFoldDB" id="A0AAW4SYH9"/>
<reference evidence="1" key="1">
    <citation type="submission" date="2023-08" db="EMBL/GenBank/DDBJ databases">
        <title>Mucin Metabolism Genes Underlie the Key Renovations of Bacteroides xylanisolvens Genomes in Captive Great Apes.</title>
        <authorList>
            <person name="Nishida A.H."/>
        </authorList>
    </citation>
    <scope>NUCLEOTIDE SEQUENCE</scope>
    <source>
        <strain evidence="1">P13.H9</strain>
    </source>
</reference>
<evidence type="ECO:0008006" key="3">
    <source>
        <dbReference type="Google" id="ProtNLM"/>
    </source>
</evidence>
<name>A0AAW4SYH9_9BACE</name>
<evidence type="ECO:0000313" key="1">
    <source>
        <dbReference type="EMBL" id="MCA4704676.1"/>
    </source>
</evidence>
<dbReference type="EMBL" id="JAIWYE010000025">
    <property type="protein sequence ID" value="MCA4704676.1"/>
    <property type="molecule type" value="Genomic_DNA"/>
</dbReference>
<proteinExistence type="predicted"/>
<organism evidence="1 2">
    <name type="scientific">Bacteroides xylanisolvens</name>
    <dbReference type="NCBI Taxonomy" id="371601"/>
    <lineage>
        <taxon>Bacteria</taxon>
        <taxon>Pseudomonadati</taxon>
        <taxon>Bacteroidota</taxon>
        <taxon>Bacteroidia</taxon>
        <taxon>Bacteroidales</taxon>
        <taxon>Bacteroidaceae</taxon>
        <taxon>Bacteroides</taxon>
    </lineage>
</organism>
<gene>
    <name evidence="1" type="ORF">LD004_13775</name>
</gene>
<accession>A0AAW4SYH9</accession>
<dbReference type="Proteomes" id="UP001198461">
    <property type="component" value="Unassembled WGS sequence"/>
</dbReference>
<sequence>MKKGLLHAILASTLWATVNSFIKQELGYDFTPMNFSETRFATVGIILFAYTRYKGI</sequence>
<evidence type="ECO:0000313" key="2">
    <source>
        <dbReference type="Proteomes" id="UP001198461"/>
    </source>
</evidence>
<comment type="caution">
    <text evidence="1">The sequence shown here is derived from an EMBL/GenBank/DDBJ whole genome shotgun (WGS) entry which is preliminary data.</text>
</comment>
<protein>
    <recommendedName>
        <fullName evidence="3">EamA family transporter</fullName>
    </recommendedName>
</protein>
<dbReference type="RefSeq" id="WP_192920716.1">
    <property type="nucleotide sequence ID" value="NZ_BAABZH010000001.1"/>
</dbReference>